<evidence type="ECO:0000313" key="2">
    <source>
        <dbReference type="Proteomes" id="UP000254572"/>
    </source>
</evidence>
<protein>
    <submittedName>
        <fullName evidence="1">Uncharacterized protein</fullName>
    </submittedName>
</protein>
<evidence type="ECO:0000313" key="1">
    <source>
        <dbReference type="EMBL" id="SUX21176.1"/>
    </source>
</evidence>
<keyword evidence="2" id="KW-1185">Reference proteome</keyword>
<dbReference type="RefSeq" id="WP_115611241.1">
    <property type="nucleotide sequence ID" value="NZ_JBHLZC010000001.1"/>
</dbReference>
<organism evidence="1 2">
    <name type="scientific">Cardiobacterium valvarum</name>
    <dbReference type="NCBI Taxonomy" id="194702"/>
    <lineage>
        <taxon>Bacteria</taxon>
        <taxon>Pseudomonadati</taxon>
        <taxon>Pseudomonadota</taxon>
        <taxon>Gammaproteobacteria</taxon>
        <taxon>Cardiobacteriales</taxon>
        <taxon>Cardiobacteriaceae</taxon>
        <taxon>Cardiobacterium</taxon>
    </lineage>
</organism>
<sequence length="346" mass="39158">MTDISQLREQLAALDNNEQRQQTVIAAFNEAEKAGDNDTCAAIAEHIIGEEILDERFSPSLQMHCLQWLTDYHAEQFVACYNDENASEDEKNTAWQPLMLNLWQHKWVIAKLAQDLGVEKERLTLAGEIMRDRYDWAGLSQSAVHKTQMLMSMDMGDVNAAKAHYTAWQETEADDSADCPACEQTELVNYHHFIGQYQKAVELAAPILAGELTCAEVPHITYYPAISSMIHIGDWTRAAETLNDAVKLIENAGDEHIHIMPRLIQLKNRLGEHSDARALFDKHSDAIYASCANNSFTYLQYLTAAAPYYPDAAEHARTLAEQYDNRNGNHYFRNQIESLLTPPTLQ</sequence>
<dbReference type="AlphaFoldDB" id="A0A381E4F4"/>
<accession>A0A381E4F4</accession>
<dbReference type="Proteomes" id="UP000254572">
    <property type="component" value="Unassembled WGS sequence"/>
</dbReference>
<proteinExistence type="predicted"/>
<dbReference type="EMBL" id="UFUW01000001">
    <property type="protein sequence ID" value="SUX21176.1"/>
    <property type="molecule type" value="Genomic_DNA"/>
</dbReference>
<dbReference type="OrthoDB" id="1123107at2"/>
<gene>
    <name evidence="1" type="ORF">NCTC13294_00930</name>
</gene>
<name>A0A381E4F4_9GAMM</name>
<reference evidence="1 2" key="1">
    <citation type="submission" date="2018-06" db="EMBL/GenBank/DDBJ databases">
        <authorList>
            <consortium name="Pathogen Informatics"/>
            <person name="Doyle S."/>
        </authorList>
    </citation>
    <scope>NUCLEOTIDE SEQUENCE [LARGE SCALE GENOMIC DNA]</scope>
    <source>
        <strain evidence="1 2">NCTC13294</strain>
    </source>
</reference>